<keyword evidence="1" id="KW-0472">Membrane</keyword>
<keyword evidence="1" id="KW-0812">Transmembrane</keyword>
<evidence type="ECO:0000313" key="3">
    <source>
        <dbReference type="Proteomes" id="UP000218231"/>
    </source>
</evidence>
<dbReference type="Proteomes" id="UP000218231">
    <property type="component" value="Unassembled WGS sequence"/>
</dbReference>
<feature type="transmembrane region" description="Helical" evidence="1">
    <location>
        <begin position="130"/>
        <end position="147"/>
    </location>
</feature>
<dbReference type="AlphaFoldDB" id="A0A2A2LI90"/>
<keyword evidence="1" id="KW-1133">Transmembrane helix</keyword>
<comment type="caution">
    <text evidence="2">The sequence shown here is derived from an EMBL/GenBank/DDBJ whole genome shotgun (WGS) entry which is preliminary data.</text>
</comment>
<accession>A0A2A2LI90</accession>
<sequence length="245" mass="28012">METWDETLTREEKRFGEIGEEILKTGVECLMEKMMQSNGIWEFYERISGDQFECPVIDFRYIPSSALPDIFPEWPQGAHSLFFLPLFSVSFAPFRIDLPSAAGPSHFRLLFLGHKSREEAAKMSDENPNLLELIISFDITGLIYWIYDHLPFEIKSYIWMIILTLLFVAALFLCCCACCFFCPFCTCAIWYRKRRQARARRAASANEPVAIYSHSQSHGIAPPPYSAATAASAPPLLDKRMLQNA</sequence>
<feature type="transmembrane region" description="Helical" evidence="1">
    <location>
        <begin position="159"/>
        <end position="191"/>
    </location>
</feature>
<dbReference type="EMBL" id="LIAE01006728">
    <property type="protein sequence ID" value="PAV85798.1"/>
    <property type="molecule type" value="Genomic_DNA"/>
</dbReference>
<name>A0A2A2LI90_9BILA</name>
<reference evidence="2 3" key="1">
    <citation type="journal article" date="2017" name="Curr. Biol.">
        <title>Genome architecture and evolution of a unichromosomal asexual nematode.</title>
        <authorList>
            <person name="Fradin H."/>
            <person name="Zegar C."/>
            <person name="Gutwein M."/>
            <person name="Lucas J."/>
            <person name="Kovtun M."/>
            <person name="Corcoran D."/>
            <person name="Baugh L.R."/>
            <person name="Kiontke K."/>
            <person name="Gunsalus K."/>
            <person name="Fitch D.H."/>
            <person name="Piano F."/>
        </authorList>
    </citation>
    <scope>NUCLEOTIDE SEQUENCE [LARGE SCALE GENOMIC DNA]</scope>
    <source>
        <strain evidence="2">PF1309</strain>
    </source>
</reference>
<gene>
    <name evidence="2" type="ORF">WR25_14386</name>
</gene>
<evidence type="ECO:0000256" key="1">
    <source>
        <dbReference type="SAM" id="Phobius"/>
    </source>
</evidence>
<evidence type="ECO:0000313" key="2">
    <source>
        <dbReference type="EMBL" id="PAV85798.1"/>
    </source>
</evidence>
<proteinExistence type="predicted"/>
<protein>
    <submittedName>
        <fullName evidence="2">Uncharacterized protein</fullName>
    </submittedName>
</protein>
<keyword evidence="3" id="KW-1185">Reference proteome</keyword>
<organism evidence="2 3">
    <name type="scientific">Diploscapter pachys</name>
    <dbReference type="NCBI Taxonomy" id="2018661"/>
    <lineage>
        <taxon>Eukaryota</taxon>
        <taxon>Metazoa</taxon>
        <taxon>Ecdysozoa</taxon>
        <taxon>Nematoda</taxon>
        <taxon>Chromadorea</taxon>
        <taxon>Rhabditida</taxon>
        <taxon>Rhabditina</taxon>
        <taxon>Rhabditomorpha</taxon>
        <taxon>Rhabditoidea</taxon>
        <taxon>Rhabditidae</taxon>
        <taxon>Diploscapter</taxon>
    </lineage>
</organism>
<dbReference type="OrthoDB" id="5855660at2759"/>